<proteinExistence type="predicted"/>
<accession>A0A1A8HH08</accession>
<gene>
    <name evidence="1" type="primary">Nfu_g_1_025360</name>
</gene>
<evidence type="ECO:0000313" key="1">
    <source>
        <dbReference type="EMBL" id="SBQ82753.1"/>
    </source>
</evidence>
<protein>
    <recommendedName>
        <fullName evidence="2">Integrase catalytic domain-containing protein</fullName>
    </recommendedName>
</protein>
<name>A0A1A8HH08_9TELE</name>
<dbReference type="Gene3D" id="3.30.420.10">
    <property type="entry name" value="Ribonuclease H-like superfamily/Ribonuclease H"/>
    <property type="match status" value="1"/>
</dbReference>
<organism evidence="1">
    <name type="scientific">Nothobranchius korthausae</name>
    <dbReference type="NCBI Taxonomy" id="1143690"/>
    <lineage>
        <taxon>Eukaryota</taxon>
        <taxon>Metazoa</taxon>
        <taxon>Chordata</taxon>
        <taxon>Craniata</taxon>
        <taxon>Vertebrata</taxon>
        <taxon>Euteleostomi</taxon>
        <taxon>Actinopterygii</taxon>
        <taxon>Neopterygii</taxon>
        <taxon>Teleostei</taxon>
        <taxon>Neoteleostei</taxon>
        <taxon>Acanthomorphata</taxon>
        <taxon>Ovalentaria</taxon>
        <taxon>Atherinomorphae</taxon>
        <taxon>Cyprinodontiformes</taxon>
        <taxon>Nothobranchiidae</taxon>
        <taxon>Nothobranchius</taxon>
    </lineage>
</organism>
<dbReference type="InterPro" id="IPR036397">
    <property type="entry name" value="RNaseH_sf"/>
</dbReference>
<evidence type="ECO:0008006" key="2">
    <source>
        <dbReference type="Google" id="ProtNLM"/>
    </source>
</evidence>
<dbReference type="EMBL" id="HAEC01014536">
    <property type="protein sequence ID" value="SBQ82753.1"/>
    <property type="molecule type" value="Transcribed_RNA"/>
</dbReference>
<sequence>MHKEVHYLGHPILKGSDTPLNDMAQTTAVLLMNRIFSRYGLPTHVYSDRRTHFTSVVMEHLRQMFHIGFWSRSSRQVERMNCTVVGVLNKYVSVKLNQTCYYSIHFALVSIQNLFITDVRWS</sequence>
<dbReference type="SUPFAM" id="SSF53098">
    <property type="entry name" value="Ribonuclease H-like"/>
    <property type="match status" value="1"/>
</dbReference>
<dbReference type="InterPro" id="IPR012337">
    <property type="entry name" value="RNaseH-like_sf"/>
</dbReference>
<dbReference type="AlphaFoldDB" id="A0A1A8HH08"/>
<dbReference type="GO" id="GO:0003676">
    <property type="term" value="F:nucleic acid binding"/>
    <property type="evidence" value="ECO:0007669"/>
    <property type="project" value="InterPro"/>
</dbReference>
<reference evidence="1" key="1">
    <citation type="submission" date="2016-05" db="EMBL/GenBank/DDBJ databases">
        <authorList>
            <person name="Lavstsen T."/>
            <person name="Jespersen J.S."/>
        </authorList>
    </citation>
    <scope>NUCLEOTIDE SEQUENCE</scope>
    <source>
        <tissue evidence="1">Brain</tissue>
    </source>
</reference>
<reference evidence="1" key="2">
    <citation type="submission" date="2016-06" db="EMBL/GenBank/DDBJ databases">
        <title>The genome of a short-lived fish provides insights into sex chromosome evolution and the genetic control of aging.</title>
        <authorList>
            <person name="Reichwald K."/>
            <person name="Felder M."/>
            <person name="Petzold A."/>
            <person name="Koch P."/>
            <person name="Groth M."/>
            <person name="Platzer M."/>
        </authorList>
    </citation>
    <scope>NUCLEOTIDE SEQUENCE</scope>
    <source>
        <tissue evidence="1">Brain</tissue>
    </source>
</reference>